<feature type="binding site" evidence="2">
    <location>
        <position position="187"/>
    </location>
    <ligand>
        <name>Zn(2+)</name>
        <dbReference type="ChEBI" id="CHEBI:29105"/>
        <label>1</label>
        <note>catalytic</note>
    </ligand>
</feature>
<feature type="binding site" evidence="2">
    <location>
        <position position="111"/>
    </location>
    <ligand>
        <name>Zn(2+)</name>
        <dbReference type="ChEBI" id="CHEBI:29105"/>
        <label>2</label>
    </ligand>
</feature>
<dbReference type="SUPFAM" id="SSF51569">
    <property type="entry name" value="Aldolase"/>
    <property type="match status" value="1"/>
</dbReference>
<dbReference type="GO" id="GO:0008270">
    <property type="term" value="F:zinc ion binding"/>
    <property type="evidence" value="ECO:0007669"/>
    <property type="project" value="UniProtKB-UniRule"/>
</dbReference>
<dbReference type="EC" id="4.1.2.13" evidence="3"/>
<dbReference type="InterPro" id="IPR000771">
    <property type="entry name" value="FBA_II"/>
</dbReference>
<proteinExistence type="inferred from homology"/>
<accession>A0A135S7Z2</accession>
<evidence type="ECO:0000313" key="4">
    <source>
        <dbReference type="EMBL" id="KXH32026.1"/>
    </source>
</evidence>
<keyword evidence="2 3" id="KW-0479">Metal-binding</keyword>
<dbReference type="GO" id="GO:0004332">
    <property type="term" value="F:fructose-bisphosphate aldolase activity"/>
    <property type="evidence" value="ECO:0007669"/>
    <property type="project" value="UniProtKB-EC"/>
</dbReference>
<keyword evidence="3" id="KW-0324">Glycolysis</keyword>
<comment type="function">
    <text evidence="3">Catalyzes the aldol condensation of dihydroxyacetone phosphate (DHAP or glycerone-phosphate) with glyceraldehyde 3-phosphate (G3P) to form fructose 1,6-bisphosphate (FBP) in gluconeogenesis and the reverse reaction in glycolysis.</text>
</comment>
<dbReference type="PANTHER" id="PTHR30304">
    <property type="entry name" value="D-TAGATOSE-1,6-BISPHOSPHATE ALDOLASE"/>
    <property type="match status" value="1"/>
</dbReference>
<comment type="catalytic activity">
    <reaction evidence="3">
        <text>beta-D-fructose 1,6-bisphosphate = D-glyceraldehyde 3-phosphate + dihydroxyacetone phosphate</text>
        <dbReference type="Rhea" id="RHEA:14729"/>
        <dbReference type="ChEBI" id="CHEBI:32966"/>
        <dbReference type="ChEBI" id="CHEBI:57642"/>
        <dbReference type="ChEBI" id="CHEBI:59776"/>
        <dbReference type="EC" id="4.1.2.13"/>
    </reaction>
</comment>
<sequence length="318" mass="35212">MTVPANWKDENRTIQILTKAEKGRYGVIAAIAYNLEQIHGLVAAAEEARSPLIIQFFPWAVTYADGLLVRTAKEAVSRVSVPISTHLDHAQDEKIIQYAADNLPFDSIMVDMSHYEKAENLEKTAKWVKYCHERKIATEAEPGRIEGAEDGVMDTAGLEASKTTTEEVDEFIATGVDSLAPAFGNVHGEYGKLGPQLDFERYVMSGRGAGYGFWISPLPNKDTDNEVCRFEKIRAQIAGRVRVALHGTNGFPPDLMKQCIAAGATKINVNRLVLDDYYTHLRSQVTRLPHTTLIEEGTSNVIRQTKEWMEICGSAGQA</sequence>
<name>A0A135S7Z2_9PEZI</name>
<feature type="binding site" evidence="2">
    <location>
        <position position="246"/>
    </location>
    <ligand>
        <name>Zn(2+)</name>
        <dbReference type="ChEBI" id="CHEBI:29105"/>
        <label>1</label>
        <note>catalytic</note>
    </ligand>
</feature>
<evidence type="ECO:0000313" key="5">
    <source>
        <dbReference type="Proteomes" id="UP000070054"/>
    </source>
</evidence>
<keyword evidence="3" id="KW-0456">Lyase</keyword>
<comment type="caution">
    <text evidence="4">The sequence shown here is derived from an EMBL/GenBank/DDBJ whole genome shotgun (WGS) entry which is preliminary data.</text>
</comment>
<dbReference type="InterPro" id="IPR013785">
    <property type="entry name" value="Aldolase_TIM"/>
</dbReference>
<feature type="active site" description="Proton donor" evidence="1">
    <location>
        <position position="88"/>
    </location>
</feature>
<dbReference type="InterPro" id="IPR050246">
    <property type="entry name" value="Class_II_FBP_aldolase"/>
</dbReference>
<dbReference type="Pfam" id="PF01116">
    <property type="entry name" value="F_bP_aldolase"/>
    <property type="match status" value="1"/>
</dbReference>
<dbReference type="PIRSF" id="PIRSF001359">
    <property type="entry name" value="F_bP_aldolase_II"/>
    <property type="match status" value="1"/>
</dbReference>
<keyword evidence="2 3" id="KW-0862">Zinc</keyword>
<keyword evidence="5" id="KW-1185">Reference proteome</keyword>
<feature type="binding site" evidence="2">
    <location>
        <position position="89"/>
    </location>
    <ligand>
        <name>Zn(2+)</name>
        <dbReference type="ChEBI" id="CHEBI:29105"/>
        <label>1</label>
        <note>catalytic</note>
    </ligand>
</feature>
<comment type="similarity">
    <text evidence="3">Belongs to the class II fructose-bisphosphate aldolase family.</text>
</comment>
<gene>
    <name evidence="4" type="ORF">CNYM01_02441</name>
</gene>
<dbReference type="Proteomes" id="UP000070054">
    <property type="component" value="Unassembled WGS sequence"/>
</dbReference>
<dbReference type="AlphaFoldDB" id="A0A135S7Z2"/>
<feature type="binding site" evidence="2">
    <location>
        <position position="141"/>
    </location>
    <ligand>
        <name>Zn(2+)</name>
        <dbReference type="ChEBI" id="CHEBI:29105"/>
        <label>2</label>
    </ligand>
</feature>
<comment type="pathway">
    <text evidence="3">Carbohydrate degradation; glycolysis; D-glyceraldehyde 3-phosphate and glycerone phosphate from D-glucose: step 4/4.</text>
</comment>
<dbReference type="EMBL" id="JEMN01001598">
    <property type="protein sequence ID" value="KXH32026.1"/>
    <property type="molecule type" value="Genomic_DNA"/>
</dbReference>
<dbReference type="Gene3D" id="3.20.20.70">
    <property type="entry name" value="Aldolase class I"/>
    <property type="match status" value="2"/>
</dbReference>
<dbReference type="UniPathway" id="UPA00109">
    <property type="reaction ID" value="UER00183"/>
</dbReference>
<dbReference type="CDD" id="cd00947">
    <property type="entry name" value="TBP_aldolase_IIB"/>
    <property type="match status" value="1"/>
</dbReference>
<dbReference type="OrthoDB" id="2558351at2759"/>
<evidence type="ECO:0000256" key="1">
    <source>
        <dbReference type="PIRSR" id="PIRSR001359-1"/>
    </source>
</evidence>
<dbReference type="PANTHER" id="PTHR30304:SF0">
    <property type="entry name" value="D-TAGATOSE-1,6-BISPHOSPHATE ALDOLASE SUBUNIT GATY-RELATED"/>
    <property type="match status" value="1"/>
</dbReference>
<evidence type="ECO:0000256" key="3">
    <source>
        <dbReference type="RuleBase" id="RU366023"/>
    </source>
</evidence>
<evidence type="ECO:0000256" key="2">
    <source>
        <dbReference type="PIRSR" id="PIRSR001359-3"/>
    </source>
</evidence>
<organism evidence="4 5">
    <name type="scientific">Colletotrichum nymphaeae SA-01</name>
    <dbReference type="NCBI Taxonomy" id="1460502"/>
    <lineage>
        <taxon>Eukaryota</taxon>
        <taxon>Fungi</taxon>
        <taxon>Dikarya</taxon>
        <taxon>Ascomycota</taxon>
        <taxon>Pezizomycotina</taxon>
        <taxon>Sordariomycetes</taxon>
        <taxon>Hypocreomycetidae</taxon>
        <taxon>Glomerellales</taxon>
        <taxon>Glomerellaceae</taxon>
        <taxon>Colletotrichum</taxon>
        <taxon>Colletotrichum acutatum species complex</taxon>
    </lineage>
</organism>
<reference evidence="4 5" key="1">
    <citation type="submission" date="2014-02" db="EMBL/GenBank/DDBJ databases">
        <title>The genome sequence of Colletotrichum nymphaeae SA-01.</title>
        <authorList>
            <person name="Baroncelli R."/>
            <person name="Thon M.R."/>
        </authorList>
    </citation>
    <scope>NUCLEOTIDE SEQUENCE [LARGE SCALE GENOMIC DNA]</scope>
    <source>
        <strain evidence="4 5">SA-01</strain>
    </source>
</reference>
<protein>
    <recommendedName>
        <fullName evidence="3">Fructose-bisphosphate aldolase</fullName>
        <shortName evidence="3">FBP aldolase</shortName>
        <ecNumber evidence="3">4.1.2.13</ecNumber>
    </recommendedName>
</protein>
<dbReference type="GO" id="GO:0006096">
    <property type="term" value="P:glycolytic process"/>
    <property type="evidence" value="ECO:0007669"/>
    <property type="project" value="UniProtKB-UniPathway"/>
</dbReference>
<comment type="cofactor">
    <cofactor evidence="2 3">
        <name>Zn(2+)</name>
        <dbReference type="ChEBI" id="CHEBI:29105"/>
    </cofactor>
    <text evidence="2 3">Binds 2 Zn(2+) ions per subunit. One is catalytic and the other provides a structural contribution.</text>
</comment>